<keyword evidence="3" id="KW-1185">Reference proteome</keyword>
<evidence type="ECO:0000313" key="2">
    <source>
        <dbReference type="EMBL" id="SFK38662.1"/>
    </source>
</evidence>
<dbReference type="EMBL" id="FOSQ01000002">
    <property type="protein sequence ID" value="SFK38662.1"/>
    <property type="molecule type" value="Genomic_DNA"/>
</dbReference>
<dbReference type="Proteomes" id="UP000199473">
    <property type="component" value="Unassembled WGS sequence"/>
</dbReference>
<feature type="transmembrane region" description="Helical" evidence="1">
    <location>
        <begin position="46"/>
        <end position="66"/>
    </location>
</feature>
<evidence type="ECO:0000256" key="1">
    <source>
        <dbReference type="SAM" id="Phobius"/>
    </source>
</evidence>
<keyword evidence="1" id="KW-0812">Transmembrane</keyword>
<sequence>MFTTAPGTNPMPRFALTLVVLGLLAILLTVLLVMGDATLPGRVPPFFAAALAGIGGISLVAGLWLLDGAGATPAKGPLAGR</sequence>
<gene>
    <name evidence="2" type="ORF">SAMN02745775_102119</name>
</gene>
<evidence type="ECO:0000313" key="3">
    <source>
        <dbReference type="Proteomes" id="UP000199473"/>
    </source>
</evidence>
<organism evidence="2 3">
    <name type="scientific">Falsiroseomonas stagni DSM 19981</name>
    <dbReference type="NCBI Taxonomy" id="1123062"/>
    <lineage>
        <taxon>Bacteria</taxon>
        <taxon>Pseudomonadati</taxon>
        <taxon>Pseudomonadota</taxon>
        <taxon>Alphaproteobacteria</taxon>
        <taxon>Acetobacterales</taxon>
        <taxon>Roseomonadaceae</taxon>
        <taxon>Falsiroseomonas</taxon>
    </lineage>
</organism>
<feature type="transmembrane region" description="Helical" evidence="1">
    <location>
        <begin position="14"/>
        <end position="34"/>
    </location>
</feature>
<protein>
    <submittedName>
        <fullName evidence="2">Uncharacterized protein</fullName>
    </submittedName>
</protein>
<dbReference type="AlphaFoldDB" id="A0A1I3Z3L9"/>
<keyword evidence="1" id="KW-1133">Transmembrane helix</keyword>
<keyword evidence="1" id="KW-0472">Membrane</keyword>
<name>A0A1I3Z3L9_9PROT</name>
<reference evidence="2 3" key="1">
    <citation type="submission" date="2016-10" db="EMBL/GenBank/DDBJ databases">
        <authorList>
            <person name="de Groot N.N."/>
        </authorList>
    </citation>
    <scope>NUCLEOTIDE SEQUENCE [LARGE SCALE GENOMIC DNA]</scope>
    <source>
        <strain evidence="2 3">DSM 19981</strain>
    </source>
</reference>
<accession>A0A1I3Z3L9</accession>
<proteinExistence type="predicted"/>